<dbReference type="EMBL" id="CP071527">
    <property type="protein sequence ID" value="USQ12729.1"/>
    <property type="molecule type" value="Genomic_DNA"/>
</dbReference>
<feature type="domain" description="Fibronectin type-III" evidence="2">
    <location>
        <begin position="1087"/>
        <end position="1193"/>
    </location>
</feature>
<dbReference type="PROSITE" id="PS50853">
    <property type="entry name" value="FN3"/>
    <property type="match status" value="1"/>
</dbReference>
<dbReference type="PANTHER" id="PTHR14340:SF9">
    <property type="entry name" value="FIBRONECTIN TYPE-III DOMAIN-CONTAINING PROTEIN"/>
    <property type="match status" value="1"/>
</dbReference>
<protein>
    <submittedName>
        <fullName evidence="3">Fibronectin type III domain-containing protein</fullName>
    </submittedName>
</protein>
<dbReference type="SUPFAM" id="SSF49265">
    <property type="entry name" value="Fibronectin type III"/>
    <property type="match status" value="1"/>
</dbReference>
<dbReference type="RefSeq" id="WP_252578941.1">
    <property type="nucleotide sequence ID" value="NZ_CP071527.1"/>
</dbReference>
<dbReference type="InterPro" id="IPR003961">
    <property type="entry name" value="FN3_dom"/>
</dbReference>
<dbReference type="Gene3D" id="2.60.40.10">
    <property type="entry name" value="Immunoglobulins"/>
    <property type="match status" value="1"/>
</dbReference>
<dbReference type="InterPro" id="IPR036116">
    <property type="entry name" value="FN3_sf"/>
</dbReference>
<gene>
    <name evidence="3" type="ORF">J2N86_08400</name>
</gene>
<sequence length="1537" mass="158234">MKFIIHVFILALLWLGSLAYAKNGHLFNIVESGDPVLLDINLCLNGKAPHSCQKYRVSATNLSLTTTPKHDYPAAGIKVLSTNYKPSNCRPILNGYCLFSANHSQATLIKLNNLQIKEQKILLNSVPPAMPTVGDTYTLTATGGGSGNPVVFSIDAGSSSGACTISGNEVSFTAVGTCIVNANQAGNAQYNSAPQVQQKITVNKKEQNIAWISIPPVTPTVGDAYTLTATGGGSGNPVVFSIDAGSTSGACTLSGNEVSFNAVGTCIVNANQAGNAQYNTAPQVQQNVAINKQEQSITWTSTPPVTPTVGDTYTLTATGGGSGNPVVFSIDAGSTSGTCTLTDDTVSFTAGGTCIVNANQAGNAQYNAAPQVQQNVTINKQEQSITWTSTPPVTPTVGDTYTLTATGGGSGNPVVFSIDASSTSGACTLSDSTVSFTAGGTCIVNANQAGNAQYNAAPQMQQNVTINKQEQSITWTSTPPVTSTVGDTYTLTATGGGSGNPLVFSIDASSTSGACTLTDDTVSFTAGGTCIVNANQAGNAQYNAAPQVQQNMTVNKLEQSITWTSTPPTMPTIGDTYTLTATGGGSGNPVVFSIDAGSTSGACTLSGNEVSFNAVGTCIVNADLAGDAQYNAAPQVQQNMTINKQEQSITWSSTPPITPTVGDTYTLTATGGGSGNPVVFSIDASSTSGACTLTDDTVSFTAGGTCIVNANQAGNAQYNAAPQVQQNVTINKQEQSITWTSTPPVTPTVGDTYTLTATGGGSGNPVVFSIDASSTSGACTLSDSTVSFTAGGTCIVNANQAGNAQYNAAPQMQQNVTINKQEQSITWTSTPPVTSTVGDTYTLTATGGGSGNPLVFSIDASSTSGACTLTDDTVSFTAGGTCIVNANQAGNAQYNAAPQVQQNMTVNKLEQSITWTSTPPTMPTIGDTYTLTATGGGSGNPLVFSIDASSTSGACTLTDDTVSFTAVGTCIVNADQAGDAQYNAAAQMQQNISVKLTQTIVFSSSPPSSITAGGTYSVAATGGASGNPVVFSIDAGSTSGACTISGNTVFFTAEGTCIVNADQAGDNQYYPASQVQQNISVGAAIAVPSPPTSVIAIPGDGQVTLNWSAPLYPGSAPITGYIVTYGDTSTSSYNTIVADCNPTTAQSCVVTGLTNGTSYTFRVSASNSSGYARYWFGYSSPVIPLSGLAISPSTLALSGLGSAHARKIKLINNLNYDITLDAIPVDTAFSPALPTGTTLSNTTCNTVTPLIAKGGSCEITITPDSTVSTNDSGTLCTLGVAPKPSVLTVTANSGTVHAEVNVVVLGYGCQYQGGYIFSIDDTTVVTRSIGGKVVAYKDQTSRWWMPIINGGYPYLVSIWGIDEGSSYLNPSPNASSSMPAELKAGQLNCNGNYDGACNSNNIITVYYPEQEYAAAICNQPIDSLGNYPCITGTCYTDWYLPSICEMDSVGFGYSNCPSDAQSMTKNLLGLIGNYSNSCSFNTTNNCIADFHWSSTQLSSNTQDYAWFEYFYNGGGYQSNYNNKPNYFLLRCVRSLTY</sequence>
<dbReference type="Proteomes" id="UP001057474">
    <property type="component" value="Chromosome"/>
</dbReference>
<evidence type="ECO:0000313" key="4">
    <source>
        <dbReference type="Proteomes" id="UP001057474"/>
    </source>
</evidence>
<dbReference type="SMART" id="SM00060">
    <property type="entry name" value="FN3"/>
    <property type="match status" value="1"/>
</dbReference>
<dbReference type="CDD" id="cd00063">
    <property type="entry name" value="FN3"/>
    <property type="match status" value="1"/>
</dbReference>
<evidence type="ECO:0000313" key="3">
    <source>
        <dbReference type="EMBL" id="USQ12729.1"/>
    </source>
</evidence>
<proteinExistence type="predicted"/>
<name>A0ABY4Y544_9GAMM</name>
<dbReference type="InterPro" id="IPR013783">
    <property type="entry name" value="Ig-like_fold"/>
</dbReference>
<organism evidence="3 4">
    <name type="scientific">Legionella lytica</name>
    <dbReference type="NCBI Taxonomy" id="96232"/>
    <lineage>
        <taxon>Bacteria</taxon>
        <taxon>Pseudomonadati</taxon>
        <taxon>Pseudomonadota</taxon>
        <taxon>Gammaproteobacteria</taxon>
        <taxon>Legionellales</taxon>
        <taxon>Legionellaceae</taxon>
        <taxon>Legionella</taxon>
    </lineage>
</organism>
<keyword evidence="4" id="KW-1185">Reference proteome</keyword>
<evidence type="ECO:0000256" key="1">
    <source>
        <dbReference type="ARBA" id="ARBA00023319"/>
    </source>
</evidence>
<dbReference type="PRINTS" id="PR00014">
    <property type="entry name" value="FNTYPEIII"/>
</dbReference>
<dbReference type="Pfam" id="PF00041">
    <property type="entry name" value="fn3"/>
    <property type="match status" value="1"/>
</dbReference>
<evidence type="ECO:0000259" key="2">
    <source>
        <dbReference type="PROSITE" id="PS50853"/>
    </source>
</evidence>
<accession>A0ABY4Y544</accession>
<dbReference type="PANTHER" id="PTHR14340">
    <property type="entry name" value="MICROFIBRIL-ASSOCIATED GLYCOPROTEIN 3"/>
    <property type="match status" value="1"/>
</dbReference>
<reference evidence="3" key="1">
    <citation type="submission" date="2021-03" db="EMBL/GenBank/DDBJ databases">
        <title>Legionella lytica PCM 2298.</title>
        <authorList>
            <person name="Koper P."/>
        </authorList>
    </citation>
    <scope>NUCLEOTIDE SEQUENCE</scope>
    <source>
        <strain evidence="3">PCM 2298</strain>
    </source>
</reference>
<keyword evidence="1" id="KW-0393">Immunoglobulin domain</keyword>